<keyword evidence="2" id="KW-1185">Reference proteome</keyword>
<dbReference type="Pfam" id="PF04748">
    <property type="entry name" value="Polysacc_deac_2"/>
    <property type="match status" value="1"/>
</dbReference>
<dbReference type="STRING" id="1499967.U27_02785"/>
<dbReference type="GO" id="GO:0005975">
    <property type="term" value="P:carbohydrate metabolic process"/>
    <property type="evidence" value="ECO:0007669"/>
    <property type="project" value="InterPro"/>
</dbReference>
<evidence type="ECO:0008006" key="3">
    <source>
        <dbReference type="Google" id="ProtNLM"/>
    </source>
</evidence>
<dbReference type="Proteomes" id="UP000030661">
    <property type="component" value="Unassembled WGS sequence"/>
</dbReference>
<dbReference type="InterPro" id="IPR006837">
    <property type="entry name" value="Divergent_DAC"/>
</dbReference>
<dbReference type="eggNOG" id="COG2861">
    <property type="taxonomic scope" value="Bacteria"/>
</dbReference>
<sequence length="391" mass="44532">MKKWKKKTVRLTLLLILILLVSLGGVLGSAFWENTYQPHQEMTPVVFPERTSLRFNTIIEKTLERIGEQPPEAFIPLRTSIQREAATWNMYEYHIRLAQPEMFTTLADHLSTAIYRSGGEIFQKYVQSEEQKATIVIGIGTFITHTLVFTWQPSVTPESPMVQQEPSVVTPFKTAIIIDDLGSNTQVVLRLLDLNEDFTFSVLPHLEYSTQVASLLHEYQKEILLHLPMEARDSSENPGKGAIMSYMELEQIRETIERNLLSVPFVVGVNNHMGSRMTADSEKITMVLQHLAHHHLFFLDSRTTASSVAYDVAQRLGLKSAVRKVFLDADAHLSVETVKTRLRELAELAELQQPAIAIGHPKEATFHALDEMLPEFKQRNIHIVRVSQFLH</sequence>
<accession>A0A081BU21</accession>
<evidence type="ECO:0000313" key="1">
    <source>
        <dbReference type="EMBL" id="GAK55826.1"/>
    </source>
</evidence>
<name>A0A081BU21_VECG1</name>
<organism evidence="1">
    <name type="scientific">Vecturithrix granuli</name>
    <dbReference type="NCBI Taxonomy" id="1499967"/>
    <lineage>
        <taxon>Bacteria</taxon>
        <taxon>Candidatus Moduliflexota</taxon>
        <taxon>Candidatus Vecturitrichia</taxon>
        <taxon>Candidatus Vecturitrichales</taxon>
        <taxon>Candidatus Vecturitrichaceae</taxon>
        <taxon>Candidatus Vecturithrix</taxon>
    </lineage>
</organism>
<dbReference type="InterPro" id="IPR011330">
    <property type="entry name" value="Glyco_hydro/deAcase_b/a-brl"/>
</dbReference>
<dbReference type="SUPFAM" id="SSF88713">
    <property type="entry name" value="Glycoside hydrolase/deacetylase"/>
    <property type="match status" value="1"/>
</dbReference>
<dbReference type="HOGENOM" id="CLU_041643_6_0_0"/>
<protein>
    <recommendedName>
        <fullName evidence="3">Divergent polysaccharide deacetylase family protein</fullName>
    </recommendedName>
</protein>
<dbReference type="EMBL" id="DF820464">
    <property type="protein sequence ID" value="GAK55826.1"/>
    <property type="molecule type" value="Genomic_DNA"/>
</dbReference>
<dbReference type="CDD" id="cd10936">
    <property type="entry name" value="CE4_DAC2"/>
    <property type="match status" value="1"/>
</dbReference>
<dbReference type="Gene3D" id="3.20.20.370">
    <property type="entry name" value="Glycoside hydrolase/deacetylase"/>
    <property type="match status" value="1"/>
</dbReference>
<gene>
    <name evidence="1" type="ORF">U27_02785</name>
</gene>
<evidence type="ECO:0000313" key="2">
    <source>
        <dbReference type="Proteomes" id="UP000030661"/>
    </source>
</evidence>
<reference evidence="1" key="1">
    <citation type="journal article" date="2015" name="PeerJ">
        <title>First genomic representation of candidate bacterial phylum KSB3 points to enhanced environmental sensing as a trigger of wastewater bulking.</title>
        <authorList>
            <person name="Sekiguchi Y."/>
            <person name="Ohashi A."/>
            <person name="Parks D.H."/>
            <person name="Yamauchi T."/>
            <person name="Tyson G.W."/>
            <person name="Hugenholtz P."/>
        </authorList>
    </citation>
    <scope>NUCLEOTIDE SEQUENCE [LARGE SCALE GENOMIC DNA]</scope>
</reference>
<dbReference type="PANTHER" id="PTHR30105:SF2">
    <property type="entry name" value="DIVERGENT POLYSACCHARIDE DEACETYLASE SUPERFAMILY"/>
    <property type="match status" value="1"/>
</dbReference>
<dbReference type="AlphaFoldDB" id="A0A081BU21"/>
<dbReference type="PANTHER" id="PTHR30105">
    <property type="entry name" value="UNCHARACTERIZED YIBQ-RELATED"/>
    <property type="match status" value="1"/>
</dbReference>
<proteinExistence type="predicted"/>